<feature type="domain" description="Integrase catalytic" evidence="1">
    <location>
        <begin position="14"/>
        <end position="50"/>
    </location>
</feature>
<gene>
    <name evidence="2" type="ORF">HPE63_14880</name>
</gene>
<evidence type="ECO:0000313" key="2">
    <source>
        <dbReference type="EMBL" id="MBD0851964.1"/>
    </source>
</evidence>
<dbReference type="EMBL" id="JABTCG010000005">
    <property type="protein sequence ID" value="MBD0851964.1"/>
    <property type="molecule type" value="Genomic_DNA"/>
</dbReference>
<dbReference type="Pfam" id="PF13333">
    <property type="entry name" value="rve_2"/>
    <property type="match status" value="1"/>
</dbReference>
<sequence length="61" mass="7254">MKSLSPVLKVQINDEFYLDQTFTRVVQAKKATKNEIKFYNNKRLHLSLDYKTTNYVRQNAT</sequence>
<dbReference type="Proteomes" id="UP000598350">
    <property type="component" value="Unassembled WGS sequence"/>
</dbReference>
<evidence type="ECO:0000259" key="1">
    <source>
        <dbReference type="Pfam" id="PF13333"/>
    </source>
</evidence>
<reference evidence="2 3" key="1">
    <citation type="submission" date="2020-05" db="EMBL/GenBank/DDBJ databases">
        <title>The draft genome sequence of Maribacter arenosus CAU 1321.</title>
        <authorList>
            <person name="Mu L."/>
        </authorList>
    </citation>
    <scope>NUCLEOTIDE SEQUENCE [LARGE SCALE GENOMIC DNA]</scope>
    <source>
        <strain evidence="2 3">CAU 1321</strain>
    </source>
</reference>
<accession>A0ABR7VE85</accession>
<dbReference type="RefSeq" id="WP_188315078.1">
    <property type="nucleotide sequence ID" value="NZ_JABTCG010000005.1"/>
</dbReference>
<dbReference type="InterPro" id="IPR001584">
    <property type="entry name" value="Integrase_cat-core"/>
</dbReference>
<proteinExistence type="predicted"/>
<comment type="caution">
    <text evidence="2">The sequence shown here is derived from an EMBL/GenBank/DDBJ whole genome shotgun (WGS) entry which is preliminary data.</text>
</comment>
<protein>
    <submittedName>
        <fullName evidence="2">Transposase</fullName>
    </submittedName>
</protein>
<name>A0ABR7VE85_9FLAO</name>
<evidence type="ECO:0000313" key="3">
    <source>
        <dbReference type="Proteomes" id="UP000598350"/>
    </source>
</evidence>
<keyword evidence="3" id="KW-1185">Reference proteome</keyword>
<organism evidence="2 3">
    <name type="scientific">Maribacter arenosus</name>
    <dbReference type="NCBI Taxonomy" id="1854708"/>
    <lineage>
        <taxon>Bacteria</taxon>
        <taxon>Pseudomonadati</taxon>
        <taxon>Bacteroidota</taxon>
        <taxon>Flavobacteriia</taxon>
        <taxon>Flavobacteriales</taxon>
        <taxon>Flavobacteriaceae</taxon>
        <taxon>Maribacter</taxon>
    </lineage>
</organism>